<keyword evidence="2" id="KW-1185">Reference proteome</keyword>
<sequence>MSKVKEELFLMEGSVPQDANSKVKTEILSPEESTPEVKIEMYTPGICEPNSDSSHVPKVEGETFAPNGFMPQVINSTRSCPYASGKFCRGCSVCKRRNACKKRGWARAYRNENNFAYPSQSNPYVWVRKEDHVSQTAKKEMKYEETTNIVVPEGPNSDHQPNVSHPTDSDELTATDLKFDIEAVIKRETLPEIDPKETKQDDQTAFLKGL</sequence>
<evidence type="ECO:0000313" key="3">
    <source>
        <dbReference type="RefSeq" id="XP_034247818.1"/>
    </source>
</evidence>
<organism evidence="3">
    <name type="scientific">Thrips palmi</name>
    <name type="common">Melon thrips</name>
    <dbReference type="NCBI Taxonomy" id="161013"/>
    <lineage>
        <taxon>Eukaryota</taxon>
        <taxon>Metazoa</taxon>
        <taxon>Ecdysozoa</taxon>
        <taxon>Arthropoda</taxon>
        <taxon>Hexapoda</taxon>
        <taxon>Insecta</taxon>
        <taxon>Pterygota</taxon>
        <taxon>Neoptera</taxon>
        <taxon>Paraneoptera</taxon>
        <taxon>Thysanoptera</taxon>
        <taxon>Terebrantia</taxon>
        <taxon>Thripoidea</taxon>
        <taxon>Thripidae</taxon>
        <taxon>Thrips</taxon>
    </lineage>
</organism>
<name>A0A6P8ZRM0_THRPL</name>
<reference evidence="3" key="1">
    <citation type="submission" date="2025-08" db="UniProtKB">
        <authorList>
            <consortium name="RefSeq"/>
        </authorList>
    </citation>
    <scope>IDENTIFICATION</scope>
    <source>
        <tissue evidence="3">Total insect</tissue>
    </source>
</reference>
<dbReference type="InParanoid" id="A0A6P8ZRM0"/>
<dbReference type="RefSeq" id="XP_034247818.1">
    <property type="nucleotide sequence ID" value="XM_034391927.1"/>
</dbReference>
<feature type="region of interest" description="Disordered" evidence="1">
    <location>
        <begin position="150"/>
        <end position="174"/>
    </location>
</feature>
<dbReference type="AlphaFoldDB" id="A0A6P8ZRM0"/>
<feature type="compositionally biased region" description="Polar residues" evidence="1">
    <location>
        <begin position="157"/>
        <end position="166"/>
    </location>
</feature>
<dbReference type="GeneID" id="117649304"/>
<feature type="region of interest" description="Disordered" evidence="1">
    <location>
        <begin position="190"/>
        <end position="210"/>
    </location>
</feature>
<proteinExistence type="predicted"/>
<evidence type="ECO:0000256" key="1">
    <source>
        <dbReference type="SAM" id="MobiDB-lite"/>
    </source>
</evidence>
<evidence type="ECO:0000313" key="2">
    <source>
        <dbReference type="Proteomes" id="UP000515158"/>
    </source>
</evidence>
<gene>
    <name evidence="3" type="primary">LOC117649304</name>
</gene>
<dbReference type="KEGG" id="tpal:117649304"/>
<accession>A0A6P8ZRM0</accession>
<dbReference type="Proteomes" id="UP000515158">
    <property type="component" value="Unplaced"/>
</dbReference>
<feature type="compositionally biased region" description="Basic and acidic residues" evidence="1">
    <location>
        <begin position="190"/>
        <end position="202"/>
    </location>
</feature>
<protein>
    <submittedName>
        <fullName evidence="3">Uncharacterized protein LOC117649304</fullName>
    </submittedName>
</protein>